<evidence type="ECO:0000313" key="3">
    <source>
        <dbReference type="Proteomes" id="UP000003157"/>
    </source>
</evidence>
<dbReference type="Proteomes" id="UP000003157">
    <property type="component" value="Unassembled WGS sequence"/>
</dbReference>
<organism evidence="2 3">
    <name type="scientific">Coprobacillus cateniformis</name>
    <dbReference type="NCBI Taxonomy" id="100884"/>
    <lineage>
        <taxon>Bacteria</taxon>
        <taxon>Bacillati</taxon>
        <taxon>Bacillota</taxon>
        <taxon>Erysipelotrichia</taxon>
        <taxon>Erysipelotrichales</taxon>
        <taxon>Coprobacillaceae</taxon>
        <taxon>Coprobacillus</taxon>
    </lineage>
</organism>
<protein>
    <recommendedName>
        <fullName evidence="4">DUF2812 domain-containing protein</fullName>
    </recommendedName>
</protein>
<feature type="transmembrane region" description="Helical" evidence="1">
    <location>
        <begin position="148"/>
        <end position="172"/>
    </location>
</feature>
<feature type="transmembrane region" description="Helical" evidence="1">
    <location>
        <begin position="116"/>
        <end position="136"/>
    </location>
</feature>
<dbReference type="InterPro" id="IPR021359">
    <property type="entry name" value="DUF2812"/>
</dbReference>
<dbReference type="GeneID" id="78229422"/>
<accession>E7G5W5</accession>
<sequence>METKIIKKFFGLADFLDEQKFLEEQHSNGWKFKKFQWLRKYTFEKVEPEDYVYRLDYNEENKDETDYLQMFDDCGWEYIMKYQTWYYFRKKKSYINQSDNEIFSDRDSKLNMIKKVMWKQLIIMLPIIFFFFLYNYEMMNGFSKNDLGFQIVWIVYALFMAFLLGISVHNVIKLNQLIGEMQNPLDEK</sequence>
<keyword evidence="3" id="KW-1185">Reference proteome</keyword>
<dbReference type="OrthoDB" id="8757095at2"/>
<keyword evidence="1" id="KW-0472">Membrane</keyword>
<evidence type="ECO:0008006" key="4">
    <source>
        <dbReference type="Google" id="ProtNLM"/>
    </source>
</evidence>
<comment type="caution">
    <text evidence="2">The sequence shown here is derived from an EMBL/GenBank/DDBJ whole genome shotgun (WGS) entry which is preliminary data.</text>
</comment>
<dbReference type="EMBL" id="ADKX01000001">
    <property type="protein sequence ID" value="EFW06616.1"/>
    <property type="molecule type" value="Genomic_DNA"/>
</dbReference>
<evidence type="ECO:0000256" key="1">
    <source>
        <dbReference type="SAM" id="Phobius"/>
    </source>
</evidence>
<reference evidence="2 3" key="1">
    <citation type="submission" date="2010-12" db="EMBL/GenBank/DDBJ databases">
        <title>The Genome Sequence of Coprobacillus sp. strain 29_1.</title>
        <authorList>
            <consortium name="The Broad Institute Genome Sequencing Platform"/>
            <person name="Earl A."/>
            <person name="Ward D."/>
            <person name="Feldgarden M."/>
            <person name="Gevers D."/>
            <person name="Daigneault M."/>
            <person name="Sibley C.D."/>
            <person name="White A."/>
            <person name="Strauss J."/>
            <person name="Allen-Vercoe E."/>
            <person name="Young S.K."/>
            <person name="Zeng Q."/>
            <person name="Gargeya S."/>
            <person name="Fitzgerald M."/>
            <person name="Haas B."/>
            <person name="Abouelleil A."/>
            <person name="Alvarado L."/>
            <person name="Arachchi H.M."/>
            <person name="Berlin A."/>
            <person name="Brown A."/>
            <person name="Chapman S.B."/>
            <person name="Chen Z."/>
            <person name="Dunbar C."/>
            <person name="Freedman E."/>
            <person name="Gearin G."/>
            <person name="Gellesch M."/>
            <person name="Goldberg J."/>
            <person name="Griggs A."/>
            <person name="Gujja S."/>
            <person name="Heilman E."/>
            <person name="Heiman D."/>
            <person name="Howarth C."/>
            <person name="Larson L."/>
            <person name="Lui A."/>
            <person name="MacDonald P.J.P."/>
            <person name="Mehta T."/>
            <person name="Montmayeur A."/>
            <person name="Murphy C."/>
            <person name="Neiman D."/>
            <person name="Pearson M."/>
            <person name="Priest M."/>
            <person name="Roberts A."/>
            <person name="Saif S."/>
            <person name="Shea T."/>
            <person name="Shenoy N."/>
            <person name="Sisk P."/>
            <person name="Stolte C."/>
            <person name="Sykes S."/>
            <person name="White J."/>
            <person name="Yandava C."/>
            <person name="Nusbaum C."/>
            <person name="Birren B."/>
        </authorList>
    </citation>
    <scope>NUCLEOTIDE SEQUENCE [LARGE SCALE GENOMIC DNA]</scope>
    <source>
        <strain evidence="2 3">29_1</strain>
    </source>
</reference>
<keyword evidence="1" id="KW-1133">Transmembrane helix</keyword>
<dbReference type="STRING" id="100884.GCA_000269565_01547"/>
<dbReference type="AlphaFoldDB" id="E7G5W5"/>
<dbReference type="eggNOG" id="ENOG50329RG">
    <property type="taxonomic scope" value="Bacteria"/>
</dbReference>
<gene>
    <name evidence="2" type="ORF">HMPREF9488_00153</name>
</gene>
<dbReference type="Pfam" id="PF11193">
    <property type="entry name" value="DUF2812"/>
    <property type="match status" value="1"/>
</dbReference>
<dbReference type="RefSeq" id="WP_008787281.1">
    <property type="nucleotide sequence ID" value="NZ_AKCB01000001.1"/>
</dbReference>
<proteinExistence type="predicted"/>
<evidence type="ECO:0000313" key="2">
    <source>
        <dbReference type="EMBL" id="EFW06616.1"/>
    </source>
</evidence>
<dbReference type="HOGENOM" id="CLU_101727_2_0_9"/>
<name>E7G5W5_9FIRM</name>
<keyword evidence="1" id="KW-0812">Transmembrane</keyword>